<comment type="caution">
    <text evidence="4">The sequence shown here is derived from an EMBL/GenBank/DDBJ whole genome shotgun (WGS) entry which is preliminary data.</text>
</comment>
<dbReference type="SUPFAM" id="SSF75500">
    <property type="entry name" value="Putative transcriptional regulator TM1602, C-terminal domain"/>
    <property type="match status" value="1"/>
</dbReference>
<keyword evidence="5" id="KW-1185">Reference proteome</keyword>
<dbReference type="PANTHER" id="PTHR40068">
    <property type="entry name" value="TRANSCRIPTION REPRESSOR NIAR-RELATED"/>
    <property type="match status" value="1"/>
</dbReference>
<dbReference type="Pfam" id="PF08279">
    <property type="entry name" value="HTH_11"/>
    <property type="match status" value="1"/>
</dbReference>
<feature type="binding site" evidence="1">
    <location>
        <position position="77"/>
    </location>
    <ligand>
        <name>Ni(2+)</name>
        <dbReference type="ChEBI" id="CHEBI:49786"/>
    </ligand>
</feature>
<dbReference type="Gene3D" id="1.10.10.10">
    <property type="entry name" value="Winged helix-like DNA-binding domain superfamily/Winged helix DNA-binding domain"/>
    <property type="match status" value="1"/>
</dbReference>
<proteinExistence type="predicted"/>
<dbReference type="RefSeq" id="WP_006862660.1">
    <property type="nucleotide sequence ID" value="NZ_ACCL02000013.1"/>
</dbReference>
<keyword evidence="1" id="KW-0479">Metal-binding</keyword>
<dbReference type="OrthoDB" id="9792661at2"/>
<dbReference type="Gene3D" id="3.30.1340.20">
    <property type="entry name" value="3H domain"/>
    <property type="match status" value="1"/>
</dbReference>
<protein>
    <submittedName>
        <fullName evidence="4">3H domain protein</fullName>
    </submittedName>
</protein>
<dbReference type="PIRSF" id="PIRSF037847">
    <property type="entry name" value="NiaR"/>
    <property type="match status" value="1"/>
</dbReference>
<dbReference type="InterPro" id="IPR036388">
    <property type="entry name" value="WH-like_DNA-bd_sf"/>
</dbReference>
<feature type="domain" description="Helix-turn-helix type 11" evidence="3">
    <location>
        <begin position="6"/>
        <end position="58"/>
    </location>
</feature>
<gene>
    <name evidence="4" type="ORF">BRYFOR_07874</name>
</gene>
<dbReference type="STRING" id="168384.SAMN05660368_01229"/>
<feature type="binding site" evidence="1">
    <location>
        <position position="146"/>
    </location>
    <ligand>
        <name>Ni(2+)</name>
        <dbReference type="ChEBI" id="CHEBI:49786"/>
    </ligand>
</feature>
<reference evidence="4" key="1">
    <citation type="submission" date="2009-07" db="EMBL/GenBank/DDBJ databases">
        <authorList>
            <person name="Weinstock G."/>
            <person name="Sodergren E."/>
            <person name="Clifton S."/>
            <person name="Fulton L."/>
            <person name="Fulton B."/>
            <person name="Courtney L."/>
            <person name="Fronick C."/>
            <person name="Harrison M."/>
            <person name="Strong C."/>
            <person name="Farmer C."/>
            <person name="Delahaunty K."/>
            <person name="Markovic C."/>
            <person name="Hall O."/>
            <person name="Minx P."/>
            <person name="Tomlinson C."/>
            <person name="Mitreva M."/>
            <person name="Nelson J."/>
            <person name="Hou S."/>
            <person name="Wollam A."/>
            <person name="Pepin K.H."/>
            <person name="Johnson M."/>
            <person name="Bhonagiri V."/>
            <person name="Nash W.E."/>
            <person name="Warren W."/>
            <person name="Chinwalla A."/>
            <person name="Mardis E.R."/>
            <person name="Wilson R.K."/>
        </authorList>
    </citation>
    <scope>NUCLEOTIDE SEQUENCE [LARGE SCALE GENOMIC DNA]</scope>
    <source>
        <strain evidence="4">DSM 14469</strain>
    </source>
</reference>
<evidence type="ECO:0000259" key="2">
    <source>
        <dbReference type="Pfam" id="PF02829"/>
    </source>
</evidence>
<dbReference type="SUPFAM" id="SSF46785">
    <property type="entry name" value="Winged helix' DNA-binding domain"/>
    <property type="match status" value="1"/>
</dbReference>
<dbReference type="EMBL" id="ACCL02000013">
    <property type="protein sequence ID" value="EET60023.1"/>
    <property type="molecule type" value="Genomic_DNA"/>
</dbReference>
<dbReference type="Pfam" id="PF02829">
    <property type="entry name" value="3H"/>
    <property type="match status" value="1"/>
</dbReference>
<evidence type="ECO:0000259" key="3">
    <source>
        <dbReference type="Pfam" id="PF08279"/>
    </source>
</evidence>
<evidence type="ECO:0000256" key="1">
    <source>
        <dbReference type="PIRSR" id="PIRSR037847-1"/>
    </source>
</evidence>
<accession>C6LGW4</accession>
<dbReference type="Proteomes" id="UP000005561">
    <property type="component" value="Unassembled WGS sequence"/>
</dbReference>
<dbReference type="PANTHER" id="PTHR40068:SF1">
    <property type="entry name" value="TRANSCRIPTION REPRESSOR NIAR-RELATED"/>
    <property type="match status" value="1"/>
</dbReference>
<feature type="domain" description="3H" evidence="2">
    <location>
        <begin position="73"/>
        <end position="169"/>
    </location>
</feature>
<feature type="binding site" evidence="1">
    <location>
        <position position="144"/>
    </location>
    <ligand>
        <name>Ni(2+)</name>
        <dbReference type="ChEBI" id="CHEBI:49786"/>
    </ligand>
</feature>
<organism evidence="4 5">
    <name type="scientific">Marvinbryantia formatexigens DSM 14469</name>
    <dbReference type="NCBI Taxonomy" id="478749"/>
    <lineage>
        <taxon>Bacteria</taxon>
        <taxon>Bacillati</taxon>
        <taxon>Bacillota</taxon>
        <taxon>Clostridia</taxon>
        <taxon>Lachnospirales</taxon>
        <taxon>Lachnospiraceae</taxon>
        <taxon>Marvinbryantia</taxon>
    </lineage>
</organism>
<dbReference type="InterPro" id="IPR036390">
    <property type="entry name" value="WH_DNA-bd_sf"/>
</dbReference>
<evidence type="ECO:0000313" key="4">
    <source>
        <dbReference type="EMBL" id="EET60023.1"/>
    </source>
</evidence>
<dbReference type="InterPro" id="IPR026043">
    <property type="entry name" value="NadR"/>
</dbReference>
<keyword evidence="1" id="KW-0533">Nickel</keyword>
<dbReference type="InterPro" id="IPR035922">
    <property type="entry name" value="3H_dom_sf"/>
</dbReference>
<dbReference type="AlphaFoldDB" id="C6LGW4"/>
<dbReference type="InterPro" id="IPR004173">
    <property type="entry name" value="3H_domain"/>
</dbReference>
<feature type="binding site" evidence="1">
    <location>
        <position position="85"/>
    </location>
    <ligand>
        <name>Ni(2+)</name>
        <dbReference type="ChEBI" id="CHEBI:49786"/>
    </ligand>
</feature>
<dbReference type="GO" id="GO:0046872">
    <property type="term" value="F:metal ion binding"/>
    <property type="evidence" value="ECO:0007669"/>
    <property type="project" value="UniProtKB-KW"/>
</dbReference>
<sequence length="176" mass="19860">MDGEQRRKEIIRLLETGCEPVSGAALAKRFGVSRQVIVQDIALLRATDKTILSTNKGYLIYGGNHRNMCRRTVAVKHTDAQMKDELYTLVDAGARVLDVVVEHDVYGQIAADLMIASRRDVDEFIARIFANRAKPLKELTCDTHFHTLEAENEEILDEAEKRLKEKGYLLDFAGNL</sequence>
<evidence type="ECO:0000313" key="5">
    <source>
        <dbReference type="Proteomes" id="UP000005561"/>
    </source>
</evidence>
<dbReference type="eggNOG" id="COG1827">
    <property type="taxonomic scope" value="Bacteria"/>
</dbReference>
<name>C6LGW4_9FIRM</name>
<dbReference type="InterPro" id="IPR013196">
    <property type="entry name" value="HTH_11"/>
</dbReference>